<dbReference type="InterPro" id="IPR035965">
    <property type="entry name" value="PAS-like_dom_sf"/>
</dbReference>
<dbReference type="EMBL" id="BAUU01000021">
    <property type="protein sequence ID" value="GAE31560.1"/>
    <property type="molecule type" value="Genomic_DNA"/>
</dbReference>
<feature type="domain" description="PAC" evidence="3">
    <location>
        <begin position="151"/>
        <end position="203"/>
    </location>
</feature>
<dbReference type="InterPro" id="IPR043128">
    <property type="entry name" value="Rev_trsase/Diguanyl_cyclase"/>
</dbReference>
<dbReference type="InterPro" id="IPR052155">
    <property type="entry name" value="Biofilm_reg_signaling"/>
</dbReference>
<dbReference type="Pfam" id="PF08447">
    <property type="entry name" value="PAS_3"/>
    <property type="match status" value="1"/>
</dbReference>
<dbReference type="PROSITE" id="PS50113">
    <property type="entry name" value="PAC"/>
    <property type="match status" value="1"/>
</dbReference>
<dbReference type="Gene3D" id="3.30.450.20">
    <property type="entry name" value="PAS domain"/>
    <property type="match status" value="1"/>
</dbReference>
<gene>
    <name evidence="5" type="ORF">JCM9152_3035</name>
</gene>
<feature type="domain" description="PAS" evidence="2">
    <location>
        <begin position="77"/>
        <end position="154"/>
    </location>
</feature>
<dbReference type="AlphaFoldDB" id="W4QHI0"/>
<reference evidence="5" key="1">
    <citation type="journal article" date="2014" name="Genome Announc.">
        <title>Draft Genome Sequences of Three Alkaliphilic Bacillus Strains, Bacillus wakoensis JCM 9140T, Bacillus akibai JCM 9157T, and Bacillus hemicellulosilyticus JCM 9152T.</title>
        <authorList>
            <person name="Yuki M."/>
            <person name="Oshima K."/>
            <person name="Suda W."/>
            <person name="Oshida Y."/>
            <person name="Kitamura K."/>
            <person name="Iida T."/>
            <person name="Hattori M."/>
            <person name="Ohkuma M."/>
        </authorList>
    </citation>
    <scope>NUCLEOTIDE SEQUENCE [LARGE SCALE GENOMIC DNA]</scope>
    <source>
        <strain evidence="5">JCM 9152</strain>
    </source>
</reference>
<evidence type="ECO:0000256" key="1">
    <source>
        <dbReference type="SAM" id="Phobius"/>
    </source>
</evidence>
<keyword evidence="1" id="KW-0812">Transmembrane</keyword>
<dbReference type="SMART" id="SM00086">
    <property type="entry name" value="PAC"/>
    <property type="match status" value="1"/>
</dbReference>
<dbReference type="Gene3D" id="3.30.70.270">
    <property type="match status" value="1"/>
</dbReference>
<keyword evidence="1" id="KW-0472">Membrane</keyword>
<dbReference type="SMART" id="SM00267">
    <property type="entry name" value="GGDEF"/>
    <property type="match status" value="1"/>
</dbReference>
<dbReference type="STRING" id="1236971.JCM9152_3035"/>
<dbReference type="PROSITE" id="PS50112">
    <property type="entry name" value="PAS"/>
    <property type="match status" value="1"/>
</dbReference>
<dbReference type="CDD" id="cd01949">
    <property type="entry name" value="GGDEF"/>
    <property type="match status" value="1"/>
</dbReference>
<dbReference type="InterPro" id="IPR013655">
    <property type="entry name" value="PAS_fold_3"/>
</dbReference>
<dbReference type="SUPFAM" id="SSF55073">
    <property type="entry name" value="Nucleotide cyclase"/>
    <property type="match status" value="1"/>
</dbReference>
<name>W4QHI0_9BACI</name>
<organism evidence="5 6">
    <name type="scientific">Halalkalibacter hemicellulosilyticusJCM 9152</name>
    <dbReference type="NCBI Taxonomy" id="1236971"/>
    <lineage>
        <taxon>Bacteria</taxon>
        <taxon>Bacillati</taxon>
        <taxon>Bacillota</taxon>
        <taxon>Bacilli</taxon>
        <taxon>Bacillales</taxon>
        <taxon>Bacillaceae</taxon>
        <taxon>Halalkalibacter</taxon>
    </lineage>
</organism>
<accession>W4QHI0</accession>
<evidence type="ECO:0000313" key="5">
    <source>
        <dbReference type="EMBL" id="GAE31560.1"/>
    </source>
</evidence>
<dbReference type="CDD" id="cd00130">
    <property type="entry name" value="PAS"/>
    <property type="match status" value="1"/>
</dbReference>
<dbReference type="OrthoDB" id="9759607at2"/>
<evidence type="ECO:0000259" key="3">
    <source>
        <dbReference type="PROSITE" id="PS50113"/>
    </source>
</evidence>
<sequence length="389" mass="45206">MIYIGQMVAIGYSLILIILMILFSQISSIPLFLLFAIVFMFINWLLGKWVDSLRHERQQLYWKGKHLLTLNTALQKSKHSLQQLYTSIDIMIFTYDLTSNQLYVSKGVEELFGISKQTLQIHPEKLQEFVHPDDESKFIKTLTQLHLGKSINAKYRILKNDHDIIWIHMKATPIFNSKKMVEKVNGTILDITEEKQLEAKLRKLAYFDELTELPNRLYLQRNLKKVLAKAKRRQYHVTLAFIDLDGFKKVNDKLGHDSGDLLLQEVAKRLSNVIREEDLLARLGGDEFIIVFEDTEEDVIKHIAERILSTVSEPFTLKDQDVSVSPSIGISQYPNDSNDIESLMNAADQAMYYAKRRGKNSFHIYDSSVDYNDQKKLPLMDRLMNTFTR</sequence>
<feature type="transmembrane region" description="Helical" evidence="1">
    <location>
        <begin position="29"/>
        <end position="47"/>
    </location>
</feature>
<dbReference type="Pfam" id="PF00990">
    <property type="entry name" value="GGDEF"/>
    <property type="match status" value="1"/>
</dbReference>
<dbReference type="InterPro" id="IPR000700">
    <property type="entry name" value="PAS-assoc_C"/>
</dbReference>
<dbReference type="PANTHER" id="PTHR44757:SF2">
    <property type="entry name" value="BIOFILM ARCHITECTURE MAINTENANCE PROTEIN MBAA"/>
    <property type="match status" value="1"/>
</dbReference>
<evidence type="ECO:0000259" key="4">
    <source>
        <dbReference type="PROSITE" id="PS50887"/>
    </source>
</evidence>
<dbReference type="RefSeq" id="WP_035345403.1">
    <property type="nucleotide sequence ID" value="NZ_BAUU01000021.1"/>
</dbReference>
<feature type="transmembrane region" description="Helical" evidence="1">
    <location>
        <begin position="7"/>
        <end position="23"/>
    </location>
</feature>
<feature type="domain" description="GGDEF" evidence="4">
    <location>
        <begin position="235"/>
        <end position="367"/>
    </location>
</feature>
<dbReference type="InterPro" id="IPR000014">
    <property type="entry name" value="PAS"/>
</dbReference>
<proteinExistence type="predicted"/>
<dbReference type="Proteomes" id="UP000018895">
    <property type="component" value="Unassembled WGS sequence"/>
</dbReference>
<dbReference type="SUPFAM" id="SSF55785">
    <property type="entry name" value="PYP-like sensor domain (PAS domain)"/>
    <property type="match status" value="1"/>
</dbReference>
<keyword evidence="6" id="KW-1185">Reference proteome</keyword>
<dbReference type="NCBIfam" id="TIGR00229">
    <property type="entry name" value="sensory_box"/>
    <property type="match status" value="1"/>
</dbReference>
<dbReference type="InterPro" id="IPR001610">
    <property type="entry name" value="PAC"/>
</dbReference>
<protein>
    <submittedName>
        <fullName evidence="5">Diguanylate cyclase/phosphodiesterase</fullName>
    </submittedName>
</protein>
<dbReference type="PROSITE" id="PS50887">
    <property type="entry name" value="GGDEF"/>
    <property type="match status" value="1"/>
</dbReference>
<evidence type="ECO:0000259" key="2">
    <source>
        <dbReference type="PROSITE" id="PS50112"/>
    </source>
</evidence>
<comment type="caution">
    <text evidence="5">The sequence shown here is derived from an EMBL/GenBank/DDBJ whole genome shotgun (WGS) entry which is preliminary data.</text>
</comment>
<dbReference type="FunFam" id="3.30.70.270:FF:000001">
    <property type="entry name" value="Diguanylate cyclase domain protein"/>
    <property type="match status" value="1"/>
</dbReference>
<evidence type="ECO:0000313" key="6">
    <source>
        <dbReference type="Proteomes" id="UP000018895"/>
    </source>
</evidence>
<dbReference type="NCBIfam" id="TIGR00254">
    <property type="entry name" value="GGDEF"/>
    <property type="match status" value="1"/>
</dbReference>
<dbReference type="SMART" id="SM00091">
    <property type="entry name" value="PAS"/>
    <property type="match status" value="1"/>
</dbReference>
<dbReference type="InterPro" id="IPR000160">
    <property type="entry name" value="GGDEF_dom"/>
</dbReference>
<keyword evidence="1" id="KW-1133">Transmembrane helix</keyword>
<dbReference type="InterPro" id="IPR029787">
    <property type="entry name" value="Nucleotide_cyclase"/>
</dbReference>
<dbReference type="PANTHER" id="PTHR44757">
    <property type="entry name" value="DIGUANYLATE CYCLASE DGCP"/>
    <property type="match status" value="1"/>
</dbReference>